<dbReference type="AlphaFoldDB" id="A0A6S6TCG7"/>
<dbReference type="Gene3D" id="3.40.50.1010">
    <property type="entry name" value="5'-nuclease"/>
    <property type="match status" value="1"/>
</dbReference>
<dbReference type="InterPro" id="IPR029060">
    <property type="entry name" value="PIN-like_dom_sf"/>
</dbReference>
<dbReference type="InterPro" id="IPR002716">
    <property type="entry name" value="PIN_dom"/>
</dbReference>
<reference evidence="2" key="1">
    <citation type="submission" date="2020-01" db="EMBL/GenBank/DDBJ databases">
        <authorList>
            <person name="Meier V. D."/>
            <person name="Meier V D."/>
        </authorList>
    </citation>
    <scope>NUCLEOTIDE SEQUENCE</scope>
    <source>
        <strain evidence="2">HLG_WM_MAG_09</strain>
    </source>
</reference>
<dbReference type="PANTHER" id="PTHR38826:SF5">
    <property type="entry name" value="RIBONUCLEASE VAPC13"/>
    <property type="match status" value="1"/>
</dbReference>
<proteinExistence type="predicted"/>
<sequence length="150" mass="17143">MDRLESPIYFDTNVFIYSIEGHEDYAALLEQIFNQIFEDKLDVFTSELTLAECLVKPVKDNNDEAIQQYEIHIQDNSALTVKPVTRNILKRSAHVRSELGLKLPDAIHMATAIEQGCKTFITNDRKLKAPEGMKQIYLKDLLDSDTPQNS</sequence>
<dbReference type="SUPFAM" id="SSF88723">
    <property type="entry name" value="PIN domain-like"/>
    <property type="match status" value="1"/>
</dbReference>
<dbReference type="CDD" id="cd09874">
    <property type="entry name" value="PIN_MT3492-like"/>
    <property type="match status" value="1"/>
</dbReference>
<dbReference type="Pfam" id="PF01850">
    <property type="entry name" value="PIN"/>
    <property type="match status" value="1"/>
</dbReference>
<gene>
    <name evidence="2" type="ORF">HELGO_WM34316</name>
</gene>
<protein>
    <submittedName>
        <fullName evidence="2">PIN domain-containing protein</fullName>
    </submittedName>
</protein>
<dbReference type="PANTHER" id="PTHR38826">
    <property type="entry name" value="RIBONUCLEASE VAPC13"/>
    <property type="match status" value="1"/>
</dbReference>
<evidence type="ECO:0000259" key="1">
    <source>
        <dbReference type="Pfam" id="PF01850"/>
    </source>
</evidence>
<accession>A0A6S6TCG7</accession>
<feature type="domain" description="PIN" evidence="1">
    <location>
        <begin position="8"/>
        <end position="129"/>
    </location>
</feature>
<organism evidence="2">
    <name type="scientific">uncultured Thiotrichaceae bacterium</name>
    <dbReference type="NCBI Taxonomy" id="298394"/>
    <lineage>
        <taxon>Bacteria</taxon>
        <taxon>Pseudomonadati</taxon>
        <taxon>Pseudomonadota</taxon>
        <taxon>Gammaproteobacteria</taxon>
        <taxon>Thiotrichales</taxon>
        <taxon>Thiotrichaceae</taxon>
        <taxon>environmental samples</taxon>
    </lineage>
</organism>
<dbReference type="EMBL" id="CACVAT010000191">
    <property type="protein sequence ID" value="CAA6812596.1"/>
    <property type="molecule type" value="Genomic_DNA"/>
</dbReference>
<dbReference type="InterPro" id="IPR052106">
    <property type="entry name" value="PINc/VapC_TA"/>
</dbReference>
<name>A0A6S6TCG7_9GAMM</name>
<evidence type="ECO:0000313" key="2">
    <source>
        <dbReference type="EMBL" id="CAA6812596.1"/>
    </source>
</evidence>